<dbReference type="PROSITE" id="PS51257">
    <property type="entry name" value="PROKAR_LIPOPROTEIN"/>
    <property type="match status" value="1"/>
</dbReference>
<evidence type="ECO:0000313" key="2">
    <source>
        <dbReference type="EMBL" id="MFC4299612.1"/>
    </source>
</evidence>
<dbReference type="Gene3D" id="3.40.50.11550">
    <property type="match status" value="1"/>
</dbReference>
<gene>
    <name evidence="2" type="ORF">ACFO0J_16335</name>
</gene>
<organism evidence="2 3">
    <name type="scientific">Castellaniella hirudinis</name>
    <dbReference type="NCBI Taxonomy" id="1144617"/>
    <lineage>
        <taxon>Bacteria</taxon>
        <taxon>Pseudomonadati</taxon>
        <taxon>Pseudomonadota</taxon>
        <taxon>Betaproteobacteria</taxon>
        <taxon>Burkholderiales</taxon>
        <taxon>Alcaligenaceae</taxon>
        <taxon>Castellaniella</taxon>
    </lineage>
</organism>
<keyword evidence="3" id="KW-1185">Reference proteome</keyword>
<name>A0ABV8S356_9BURK</name>
<dbReference type="CDD" id="cd14727">
    <property type="entry name" value="ChanN-like"/>
    <property type="match status" value="1"/>
</dbReference>
<dbReference type="InterPro" id="IPR007314">
    <property type="entry name" value="Cofac_haem-bd_dom"/>
</dbReference>
<keyword evidence="2" id="KW-0449">Lipoprotein</keyword>
<dbReference type="InterPro" id="IPR016773">
    <property type="entry name" value="Fe3_uptake_reg_CjrA_prd"/>
</dbReference>
<evidence type="ECO:0000259" key="1">
    <source>
        <dbReference type="Pfam" id="PF04187"/>
    </source>
</evidence>
<comment type="caution">
    <text evidence="2">The sequence shown here is derived from an EMBL/GenBank/DDBJ whole genome shotgun (WGS) entry which is preliminary data.</text>
</comment>
<dbReference type="SUPFAM" id="SSF159501">
    <property type="entry name" value="EreA/ChaN-like"/>
    <property type="match status" value="1"/>
</dbReference>
<dbReference type="Proteomes" id="UP001595756">
    <property type="component" value="Unassembled WGS sequence"/>
</dbReference>
<feature type="domain" description="Haem-binding uptake Tiki superfamily ChaN" evidence="1">
    <location>
        <begin position="66"/>
        <end position="261"/>
    </location>
</feature>
<evidence type="ECO:0000313" key="3">
    <source>
        <dbReference type="Proteomes" id="UP001595756"/>
    </source>
</evidence>
<protein>
    <submittedName>
        <fullName evidence="2">ChaN family lipoprotein</fullName>
    </submittedName>
</protein>
<dbReference type="Pfam" id="PF04187">
    <property type="entry name" value="Cofac_haem_bdg"/>
    <property type="match status" value="1"/>
</dbReference>
<accession>A0ABV8S356</accession>
<dbReference type="EMBL" id="JBHSDY010000010">
    <property type="protein sequence ID" value="MFC4299612.1"/>
    <property type="molecule type" value="Genomic_DNA"/>
</dbReference>
<sequence>MTSAVHRSFPQFATAQRLAGGLLVLLLSACQHLPEAGRRAETPPPAALQGRILSGAEGETLTADALLDELAQADIVIVGERHDVYPHHQIEAWLVRALPLRRPAGSYALEMATVAQQARLDAAQRAFPGARPTGEALQAQLDWSRGWPWRQYGGLVTTLMEQPAPVLAANLDRPEVERILRNGARPTGTLSGDPAIARTLADTIVDSHGMQADDDRLDGMIAVQMQRDRRMAETLLRAPKPVVLFTGNIHALKTIGVPIHLRDLRADLVFPRVKVLLLAEESAGFDGRHADYLWTGH</sequence>
<dbReference type="RefSeq" id="WP_376814120.1">
    <property type="nucleotide sequence ID" value="NZ_JBHSDY010000010.1"/>
</dbReference>
<reference evidence="3" key="1">
    <citation type="journal article" date="2019" name="Int. J. Syst. Evol. Microbiol.">
        <title>The Global Catalogue of Microorganisms (GCM) 10K type strain sequencing project: providing services to taxonomists for standard genome sequencing and annotation.</title>
        <authorList>
            <consortium name="The Broad Institute Genomics Platform"/>
            <consortium name="The Broad Institute Genome Sequencing Center for Infectious Disease"/>
            <person name="Wu L."/>
            <person name="Ma J."/>
        </authorList>
    </citation>
    <scope>NUCLEOTIDE SEQUENCE [LARGE SCALE GENOMIC DNA]</scope>
    <source>
        <strain evidence="3">CGMCC 1.19029</strain>
    </source>
</reference>
<proteinExistence type="predicted"/>
<dbReference type="PIRSF" id="PIRSF020419">
    <property type="entry name" value="Fe_uptake_reg_CjrA_prd"/>
    <property type="match status" value="1"/>
</dbReference>
<dbReference type="Gene3D" id="1.10.8.760">
    <property type="entry name" value="Haem-binding uptake, Tiki superfamily, ChaN, domain 2"/>
    <property type="match status" value="1"/>
</dbReference>